<keyword evidence="3" id="KW-1185">Reference proteome</keyword>
<gene>
    <name evidence="2" type="ORF">DFP89_1388</name>
</gene>
<dbReference type="InterPro" id="IPR000073">
    <property type="entry name" value="AB_hydrolase_1"/>
</dbReference>
<evidence type="ECO:0000313" key="3">
    <source>
        <dbReference type="Proteomes" id="UP000253345"/>
    </source>
</evidence>
<dbReference type="Pfam" id="PF12697">
    <property type="entry name" value="Abhydrolase_6"/>
    <property type="match status" value="1"/>
</dbReference>
<organism evidence="2 3">
    <name type="scientific">Paracoccus lutimaris</name>
    <dbReference type="NCBI Taxonomy" id="1490030"/>
    <lineage>
        <taxon>Bacteria</taxon>
        <taxon>Pseudomonadati</taxon>
        <taxon>Pseudomonadota</taxon>
        <taxon>Alphaproteobacteria</taxon>
        <taxon>Rhodobacterales</taxon>
        <taxon>Paracoccaceae</taxon>
        <taxon>Paracoccus</taxon>
    </lineage>
</organism>
<name>A0A368YG62_9RHOB</name>
<reference evidence="2 3" key="1">
    <citation type="submission" date="2018-07" db="EMBL/GenBank/DDBJ databases">
        <title>Genomic Encyclopedia of Type Strains, Phase III (KMG-III): the genomes of soil and plant-associated and newly described type strains.</title>
        <authorList>
            <person name="Whitman W."/>
        </authorList>
    </citation>
    <scope>NUCLEOTIDE SEQUENCE [LARGE SCALE GENOMIC DNA]</scope>
    <source>
        <strain evidence="2 3">CECT 8525</strain>
    </source>
</reference>
<feature type="domain" description="AB hydrolase-1" evidence="1">
    <location>
        <begin position="8"/>
        <end position="234"/>
    </location>
</feature>
<dbReference type="PANTHER" id="PTHR43798">
    <property type="entry name" value="MONOACYLGLYCEROL LIPASE"/>
    <property type="match status" value="1"/>
</dbReference>
<protein>
    <submittedName>
        <fullName evidence="2">Pimeloyl-ACP methyl ester carboxylesterase</fullName>
    </submittedName>
</protein>
<dbReference type="AlphaFoldDB" id="A0A368YG62"/>
<dbReference type="InterPro" id="IPR050266">
    <property type="entry name" value="AB_hydrolase_sf"/>
</dbReference>
<dbReference type="Gene3D" id="3.40.50.1820">
    <property type="entry name" value="alpha/beta hydrolase"/>
    <property type="match status" value="1"/>
</dbReference>
<dbReference type="PRINTS" id="PR00111">
    <property type="entry name" value="ABHYDROLASE"/>
</dbReference>
<dbReference type="EMBL" id="QPJL01000038">
    <property type="protein sequence ID" value="RCW78438.1"/>
    <property type="molecule type" value="Genomic_DNA"/>
</dbReference>
<sequence>MDGAKPTLVLVHGYLGGAAQWDHQVAQFRDRFRVVAPDLPGFGTRNDAMAPDRIADFARDVLNDLDAQGVGSFMLVGHSMGGMIAQDIAVQAADRVRRLVLYGTGPLGALPDRFEPITASKARIQIDGVKPAIRPIVASWFLAGESAPAYDACLDLAARVKAPAALAALTAMENWDGREQLARIKAPTLVLWGDQDRSYGWRQPEMLWRVIPAAALAVIPGSAHNVHQEKPEIFNLLLDDFLSDPIPVSPEAAL</sequence>
<dbReference type="OrthoDB" id="9808398at2"/>
<comment type="caution">
    <text evidence="2">The sequence shown here is derived from an EMBL/GenBank/DDBJ whole genome shotgun (WGS) entry which is preliminary data.</text>
</comment>
<evidence type="ECO:0000313" key="2">
    <source>
        <dbReference type="EMBL" id="RCW78438.1"/>
    </source>
</evidence>
<proteinExistence type="predicted"/>
<dbReference type="SUPFAM" id="SSF53474">
    <property type="entry name" value="alpha/beta-Hydrolases"/>
    <property type="match status" value="1"/>
</dbReference>
<dbReference type="RefSeq" id="WP_114350827.1">
    <property type="nucleotide sequence ID" value="NZ_QPJL01000038.1"/>
</dbReference>
<accession>A0A368YG62</accession>
<dbReference type="Proteomes" id="UP000253345">
    <property type="component" value="Unassembled WGS sequence"/>
</dbReference>
<dbReference type="InterPro" id="IPR029058">
    <property type="entry name" value="AB_hydrolase_fold"/>
</dbReference>
<evidence type="ECO:0000259" key="1">
    <source>
        <dbReference type="Pfam" id="PF12697"/>
    </source>
</evidence>